<dbReference type="GO" id="GO:0006913">
    <property type="term" value="P:nucleocytoplasmic transport"/>
    <property type="evidence" value="ECO:0007669"/>
    <property type="project" value="TreeGrafter"/>
</dbReference>
<gene>
    <name evidence="5" type="ORF">BSAL_73605</name>
</gene>
<keyword evidence="2" id="KW-0433">Leucine-rich repeat</keyword>
<dbReference type="SUPFAM" id="SSF52047">
    <property type="entry name" value="RNI-like"/>
    <property type="match status" value="1"/>
</dbReference>
<dbReference type="VEuPathDB" id="TriTrypDB:BSAL_73605"/>
<evidence type="ECO:0000256" key="3">
    <source>
        <dbReference type="ARBA" id="ARBA00022737"/>
    </source>
</evidence>
<dbReference type="AlphaFoldDB" id="A0A0S4J191"/>
<dbReference type="GO" id="GO:0005634">
    <property type="term" value="C:nucleus"/>
    <property type="evidence" value="ECO:0007669"/>
    <property type="project" value="TreeGrafter"/>
</dbReference>
<keyword evidence="3" id="KW-0677">Repeat</keyword>
<evidence type="ECO:0000256" key="1">
    <source>
        <dbReference type="ARBA" id="ARBA00022468"/>
    </source>
</evidence>
<evidence type="ECO:0000313" key="6">
    <source>
        <dbReference type="Proteomes" id="UP000051952"/>
    </source>
</evidence>
<protein>
    <submittedName>
        <fullName evidence="5">GPI-anchored surface protein, putative</fullName>
    </submittedName>
</protein>
<organism evidence="5 6">
    <name type="scientific">Bodo saltans</name>
    <name type="common">Flagellated protozoan</name>
    <dbReference type="NCBI Taxonomy" id="75058"/>
    <lineage>
        <taxon>Eukaryota</taxon>
        <taxon>Discoba</taxon>
        <taxon>Euglenozoa</taxon>
        <taxon>Kinetoplastea</taxon>
        <taxon>Metakinetoplastina</taxon>
        <taxon>Eubodonida</taxon>
        <taxon>Bodonidae</taxon>
        <taxon>Bodo</taxon>
    </lineage>
</organism>
<proteinExistence type="predicted"/>
<sequence>MNGPTATTTTPEVAAFLTMTPTTAEGTNPLLQHSMRTLPPQTADAAMKREASARRMTTHSTEHQRIKTFASASSDDFHLPLLRAAGGGGGGQRDHLQQQMAMRPSTSSALNQSPLQQKDHRETLFGRLVVDGEAQRDHVVVTNAFDDDVNMRPLVPPPTLGDYSGVSGSQALLSSLQVFATPSKGNRRDSDAVAANSVASVVSTPRTTAVQDSPKKPTIPFKKVATSPQGTPTKPMPPKIATKVTTTPPTKQVVLGSVSLLRKRDQLPTTTNALLPQVLPPSPPPHSLSLLTTEERHHFDAMLSSWLQDSFRSITPLVNATTSIIGSATTTTTTAAASQQYATAEYVSQSVLGVGSYHDLVTSTSKESRLLTTATTTMPSGLFTISLASMPLNDAAYMAGGVSKGIAAVLELQSILLTNPSSSSRRQDVADIAAAPAGGATKTSTNAEASLPPTSIDLLLRELHLSSRATGGGQGAALMNIGDEHVSSIFAPPPALTLALMNTGLTDAALRALIPSRSLPTVIEARQELLPPAPTSSSSLPPVDHHDDTAVTINPTPPPQLPADIRTNVHALLLHSNRLTSLCLGDDGSCSTVTSSAQTRESDAGTLRKLILASPNLKVLSLHNNPKLCNGTSAAGKLLAEAIVPLESSSGGSGSELSQRSLSSLKVLPAVASVKGPSLPSSSSSFICTLYLSNVGLGDEGVFEFGRIAFPRLTTLTKCTLGGNRITDRGAVAIHRWLTTTTTTTSSSSSGGEGGDTPEIYANFSEAIDGYTSTTSSSSTFVGAGAAIQRLSALRPPVGVSWTPSTRVHCKTLEVLDLSKNLIGGDGALWLSTLGIADVVLR</sequence>
<dbReference type="EMBL" id="CYKH01000627">
    <property type="protein sequence ID" value="CUG07094.1"/>
    <property type="molecule type" value="Genomic_DNA"/>
</dbReference>
<dbReference type="GO" id="GO:0048471">
    <property type="term" value="C:perinuclear region of cytoplasm"/>
    <property type="evidence" value="ECO:0007669"/>
    <property type="project" value="TreeGrafter"/>
</dbReference>
<dbReference type="GO" id="GO:0005096">
    <property type="term" value="F:GTPase activator activity"/>
    <property type="evidence" value="ECO:0007669"/>
    <property type="project" value="UniProtKB-KW"/>
</dbReference>
<dbReference type="PANTHER" id="PTHR24113:SF12">
    <property type="entry name" value="RAN GTPASE-ACTIVATING PROTEIN 1"/>
    <property type="match status" value="1"/>
</dbReference>
<dbReference type="PANTHER" id="PTHR24113">
    <property type="entry name" value="RAN GTPASE-ACTIVATING PROTEIN 1"/>
    <property type="match status" value="1"/>
</dbReference>
<reference evidence="6" key="1">
    <citation type="submission" date="2015-09" db="EMBL/GenBank/DDBJ databases">
        <authorList>
            <consortium name="Pathogen Informatics"/>
        </authorList>
    </citation>
    <scope>NUCLEOTIDE SEQUENCE [LARGE SCALE GENOMIC DNA]</scope>
    <source>
        <strain evidence="6">Lake Konstanz</strain>
    </source>
</reference>
<evidence type="ECO:0000313" key="5">
    <source>
        <dbReference type="EMBL" id="CUG07094.1"/>
    </source>
</evidence>
<dbReference type="Proteomes" id="UP000051952">
    <property type="component" value="Unassembled WGS sequence"/>
</dbReference>
<dbReference type="InterPro" id="IPR027038">
    <property type="entry name" value="RanGap"/>
</dbReference>
<accession>A0A0S4J191</accession>
<feature type="region of interest" description="Disordered" evidence="4">
    <location>
        <begin position="205"/>
        <end position="244"/>
    </location>
</feature>
<keyword evidence="1" id="KW-0343">GTPase activation</keyword>
<dbReference type="GO" id="GO:0005829">
    <property type="term" value="C:cytosol"/>
    <property type="evidence" value="ECO:0007669"/>
    <property type="project" value="TreeGrafter"/>
</dbReference>
<name>A0A0S4J191_BODSA</name>
<keyword evidence="6" id="KW-1185">Reference proteome</keyword>
<feature type="region of interest" description="Disordered" evidence="4">
    <location>
        <begin position="87"/>
        <end position="117"/>
    </location>
</feature>
<dbReference type="InterPro" id="IPR032675">
    <property type="entry name" value="LRR_dom_sf"/>
</dbReference>
<evidence type="ECO:0000256" key="4">
    <source>
        <dbReference type="SAM" id="MobiDB-lite"/>
    </source>
</evidence>
<dbReference type="GO" id="GO:0031267">
    <property type="term" value="F:small GTPase binding"/>
    <property type="evidence" value="ECO:0007669"/>
    <property type="project" value="TreeGrafter"/>
</dbReference>
<dbReference type="Gene3D" id="3.80.10.10">
    <property type="entry name" value="Ribonuclease Inhibitor"/>
    <property type="match status" value="1"/>
</dbReference>
<evidence type="ECO:0000256" key="2">
    <source>
        <dbReference type="ARBA" id="ARBA00022614"/>
    </source>
</evidence>
<feature type="compositionally biased region" description="Polar residues" evidence="4">
    <location>
        <begin position="97"/>
        <end position="116"/>
    </location>
</feature>